<gene>
    <name evidence="2" type="ORF">K0504_16180</name>
</gene>
<organism evidence="2 3">
    <name type="scientific">Neiella holothuriorum</name>
    <dbReference type="NCBI Taxonomy" id="2870530"/>
    <lineage>
        <taxon>Bacteria</taxon>
        <taxon>Pseudomonadati</taxon>
        <taxon>Pseudomonadota</taxon>
        <taxon>Gammaproteobacteria</taxon>
        <taxon>Alteromonadales</taxon>
        <taxon>Echinimonadaceae</taxon>
        <taxon>Neiella</taxon>
    </lineage>
</organism>
<feature type="domain" description="Antitoxin Xre/MbcA/ParS-like toxin-binding" evidence="1">
    <location>
        <begin position="11"/>
        <end position="59"/>
    </location>
</feature>
<dbReference type="RefSeq" id="WP_220105200.1">
    <property type="nucleotide sequence ID" value="NZ_JAHZSS010000025.1"/>
</dbReference>
<accession>A0ABS7ELL5</accession>
<evidence type="ECO:0000313" key="2">
    <source>
        <dbReference type="EMBL" id="MBW8192577.1"/>
    </source>
</evidence>
<comment type="caution">
    <text evidence="2">The sequence shown here is derived from an EMBL/GenBank/DDBJ whole genome shotgun (WGS) entry which is preliminary data.</text>
</comment>
<evidence type="ECO:0000313" key="3">
    <source>
        <dbReference type="Proteomes" id="UP001166251"/>
    </source>
</evidence>
<dbReference type="Proteomes" id="UP001166251">
    <property type="component" value="Unassembled WGS sequence"/>
</dbReference>
<dbReference type="EMBL" id="JAHZSS010000025">
    <property type="protein sequence ID" value="MBW8192577.1"/>
    <property type="molecule type" value="Genomic_DNA"/>
</dbReference>
<protein>
    <submittedName>
        <fullName evidence="2">MbcA/ParS/Xre antitoxin family protein</fullName>
    </submittedName>
</protein>
<proteinExistence type="predicted"/>
<name>A0ABS7ELL5_9GAMM</name>
<dbReference type="InterPro" id="IPR024467">
    <property type="entry name" value="Xre/MbcA/ParS-like_toxin-bd"/>
</dbReference>
<dbReference type="Pfam" id="PF09722">
    <property type="entry name" value="Xre_MbcA_ParS_C"/>
    <property type="match status" value="1"/>
</dbReference>
<evidence type="ECO:0000259" key="1">
    <source>
        <dbReference type="Pfam" id="PF09722"/>
    </source>
</evidence>
<reference evidence="2" key="1">
    <citation type="submission" date="2021-07" db="EMBL/GenBank/DDBJ databases">
        <title>Neiella marina sp. nov., isolated from the intestinal content of sea cucumber Apostichopus japonicus.</title>
        <authorList>
            <person name="Bai X."/>
        </authorList>
    </citation>
    <scope>NUCLEOTIDE SEQUENCE</scope>
    <source>
        <strain evidence="2">126</strain>
    </source>
</reference>
<sequence>MDRNTSIIELARKVLGDHKLAESWVNTKLASFENKTPLEVFNSSLAGREKVATYLNNMRDVICASK</sequence>
<keyword evidence="3" id="KW-1185">Reference proteome</keyword>